<evidence type="ECO:0000259" key="3">
    <source>
        <dbReference type="Pfam" id="PF00266"/>
    </source>
</evidence>
<dbReference type="InterPro" id="IPR000192">
    <property type="entry name" value="Aminotrans_V_dom"/>
</dbReference>
<evidence type="ECO:0000256" key="1">
    <source>
        <dbReference type="ARBA" id="ARBA00001933"/>
    </source>
</evidence>
<dbReference type="Gene3D" id="3.40.640.10">
    <property type="entry name" value="Type I PLP-dependent aspartate aminotransferase-like (Major domain)"/>
    <property type="match status" value="1"/>
</dbReference>
<keyword evidence="4" id="KW-0808">Transferase</keyword>
<dbReference type="Pfam" id="PF00266">
    <property type="entry name" value="Aminotran_5"/>
    <property type="match status" value="1"/>
</dbReference>
<evidence type="ECO:0000313" key="5">
    <source>
        <dbReference type="Proteomes" id="UP001549162"/>
    </source>
</evidence>
<organism evidence="4 5">
    <name type="scientific">Peptoniphilus olsenii</name>
    <dbReference type="NCBI Taxonomy" id="411570"/>
    <lineage>
        <taxon>Bacteria</taxon>
        <taxon>Bacillati</taxon>
        <taxon>Bacillota</taxon>
        <taxon>Tissierellia</taxon>
        <taxon>Tissierellales</taxon>
        <taxon>Peptoniphilaceae</taxon>
        <taxon>Peptoniphilus</taxon>
    </lineage>
</organism>
<name>A0ABV2JA02_9FIRM</name>
<dbReference type="GO" id="GO:0031071">
    <property type="term" value="F:cysteine desulfurase activity"/>
    <property type="evidence" value="ECO:0007669"/>
    <property type="project" value="UniProtKB-EC"/>
</dbReference>
<keyword evidence="2" id="KW-0663">Pyridoxal phosphate</keyword>
<dbReference type="InterPro" id="IPR015421">
    <property type="entry name" value="PyrdxlP-dep_Trfase_major"/>
</dbReference>
<comment type="cofactor">
    <cofactor evidence="1">
        <name>pyridoxal 5'-phosphate</name>
        <dbReference type="ChEBI" id="CHEBI:597326"/>
    </cofactor>
</comment>
<accession>A0ABV2JA02</accession>
<dbReference type="InterPro" id="IPR015422">
    <property type="entry name" value="PyrdxlP-dep_Trfase_small"/>
</dbReference>
<gene>
    <name evidence="4" type="ORF">ABID14_001064</name>
</gene>
<dbReference type="EMBL" id="JBEPMA010000005">
    <property type="protein sequence ID" value="MET3617433.1"/>
    <property type="molecule type" value="Genomic_DNA"/>
</dbReference>
<comment type="caution">
    <text evidence="4">The sequence shown here is derived from an EMBL/GenBank/DDBJ whole genome shotgun (WGS) entry which is preliminary data.</text>
</comment>
<dbReference type="RefSeq" id="WP_354367883.1">
    <property type="nucleotide sequence ID" value="NZ_JBEPMA010000005.1"/>
</dbReference>
<reference evidence="4 5" key="1">
    <citation type="submission" date="2024-06" db="EMBL/GenBank/DDBJ databases">
        <title>Genomic Encyclopedia of Type Strains, Phase IV (KMG-IV): sequencing the most valuable type-strain genomes for metagenomic binning, comparative biology and taxonomic classification.</title>
        <authorList>
            <person name="Goeker M."/>
        </authorList>
    </citation>
    <scope>NUCLEOTIDE SEQUENCE [LARGE SCALE GENOMIC DNA]</scope>
    <source>
        <strain evidence="4 5">DSM 21460</strain>
    </source>
</reference>
<evidence type="ECO:0000313" key="4">
    <source>
        <dbReference type="EMBL" id="MET3617433.1"/>
    </source>
</evidence>
<evidence type="ECO:0000256" key="2">
    <source>
        <dbReference type="ARBA" id="ARBA00022898"/>
    </source>
</evidence>
<dbReference type="PIRSF" id="PIRSF005572">
    <property type="entry name" value="NifS"/>
    <property type="match status" value="1"/>
</dbReference>
<dbReference type="EC" id="2.8.1.7" evidence="4"/>
<keyword evidence="5" id="KW-1185">Reference proteome</keyword>
<dbReference type="InterPro" id="IPR015424">
    <property type="entry name" value="PyrdxlP-dep_Trfase"/>
</dbReference>
<protein>
    <submittedName>
        <fullName evidence="4">Cysteine desulfurase</fullName>
        <ecNumber evidence="4">2.8.1.7</ecNumber>
    </submittedName>
</protein>
<dbReference type="InterPro" id="IPR016454">
    <property type="entry name" value="Cysteine_dSase"/>
</dbReference>
<proteinExistence type="predicted"/>
<dbReference type="SUPFAM" id="SSF53383">
    <property type="entry name" value="PLP-dependent transferases"/>
    <property type="match status" value="1"/>
</dbReference>
<dbReference type="Gene3D" id="1.10.260.50">
    <property type="match status" value="1"/>
</dbReference>
<dbReference type="PANTHER" id="PTHR11601:SF50">
    <property type="entry name" value="CYSTEINE DESULFURASE ISCS 2-RELATED"/>
    <property type="match status" value="1"/>
</dbReference>
<dbReference type="PANTHER" id="PTHR11601">
    <property type="entry name" value="CYSTEINE DESULFURYLASE FAMILY MEMBER"/>
    <property type="match status" value="1"/>
</dbReference>
<sequence>MIYLDNCATTKPDAEVIEVMMKALQDDFANPSSLHSFGHKVEKEIEKARQCAAKLIGANNDEIYFTSGGTESNNIAIHGEIIKNKRKGNKIITTSIEHASILDQFKYYKDQGLEVVFLDVDKYGNVDEEKYKKELDENTILVSLIYVHNELGTINNVKKLIKIAKNVNKDIFCHVDAVQAVGKINIDVKDIGADTLSFSSHKIYGPKGVGALYKKNEVKLDSLVIGGGQEKNLRSGTENVPGILGFGKACDLTYRDLKDRLSKAKRLKSHLLKNLEISLDDYRINSPKNSSDFILSLSILDTRAEVLLHYLEQDEIYISTASACSSNGTHKSSTLAQIGLDNRHSEGTIRICLSKDTTEEELDIFVKKLVKYTTEIRKIMRR</sequence>
<dbReference type="Proteomes" id="UP001549162">
    <property type="component" value="Unassembled WGS sequence"/>
</dbReference>
<feature type="domain" description="Aminotransferase class V" evidence="3">
    <location>
        <begin position="2"/>
        <end position="365"/>
    </location>
</feature>
<dbReference type="Gene3D" id="3.90.1150.10">
    <property type="entry name" value="Aspartate Aminotransferase, domain 1"/>
    <property type="match status" value="1"/>
</dbReference>